<proteinExistence type="predicted"/>
<accession>A0ABT6FB88</accession>
<keyword evidence="4" id="KW-1185">Reference proteome</keyword>
<evidence type="ECO:0008006" key="5">
    <source>
        <dbReference type="Google" id="ProtNLM"/>
    </source>
</evidence>
<organism evidence="3 4">
    <name type="scientific">Paludisphaera mucosa</name>
    <dbReference type="NCBI Taxonomy" id="3030827"/>
    <lineage>
        <taxon>Bacteria</taxon>
        <taxon>Pseudomonadati</taxon>
        <taxon>Planctomycetota</taxon>
        <taxon>Planctomycetia</taxon>
        <taxon>Isosphaerales</taxon>
        <taxon>Isosphaeraceae</taxon>
        <taxon>Paludisphaera</taxon>
    </lineage>
</organism>
<feature type="compositionally biased region" description="Low complexity" evidence="1">
    <location>
        <begin position="153"/>
        <end position="164"/>
    </location>
</feature>
<name>A0ABT6FB88_9BACT</name>
<feature type="chain" id="PRO_5045801790" description="Carboxypeptidase regulatory-like domain-containing protein" evidence="2">
    <location>
        <begin position="19"/>
        <end position="171"/>
    </location>
</feature>
<dbReference type="EMBL" id="JARRAG010000002">
    <property type="protein sequence ID" value="MDG3004854.1"/>
    <property type="molecule type" value="Genomic_DNA"/>
</dbReference>
<evidence type="ECO:0000313" key="4">
    <source>
        <dbReference type="Proteomes" id="UP001216907"/>
    </source>
</evidence>
<evidence type="ECO:0000256" key="1">
    <source>
        <dbReference type="SAM" id="MobiDB-lite"/>
    </source>
</evidence>
<evidence type="ECO:0000256" key="2">
    <source>
        <dbReference type="SAM" id="SignalP"/>
    </source>
</evidence>
<gene>
    <name evidence="3" type="ORF">PZE19_13795</name>
</gene>
<feature type="region of interest" description="Disordered" evidence="1">
    <location>
        <begin position="146"/>
        <end position="171"/>
    </location>
</feature>
<feature type="signal peptide" evidence="2">
    <location>
        <begin position="1"/>
        <end position="18"/>
    </location>
</feature>
<dbReference type="PROSITE" id="PS51257">
    <property type="entry name" value="PROKAR_LIPOPROTEIN"/>
    <property type="match status" value="1"/>
</dbReference>
<comment type="caution">
    <text evidence="3">The sequence shown here is derived from an EMBL/GenBank/DDBJ whole genome shotgun (WGS) entry which is preliminary data.</text>
</comment>
<dbReference type="Proteomes" id="UP001216907">
    <property type="component" value="Unassembled WGS sequence"/>
</dbReference>
<evidence type="ECO:0000313" key="3">
    <source>
        <dbReference type="EMBL" id="MDG3004854.1"/>
    </source>
</evidence>
<keyword evidence="2" id="KW-0732">Signal</keyword>
<sequence length="171" mass="18162">MITRLQGACALAACLAFAGCREDWQADTYPASGRVSINGEAPAGAIVQLHPTGGGGGDARRSRPWGLVGDDGSFVLSTYDGEPGAPAGDYKLTLTWPPDASRPSLVDRLRSKYSSPDRSPWNVTIKQGENVLPAVELTNVDVDRKTETKFAEPATGLTPPTATARPRRAKR</sequence>
<protein>
    <recommendedName>
        <fullName evidence="5">Carboxypeptidase regulatory-like domain-containing protein</fullName>
    </recommendedName>
</protein>
<reference evidence="3 4" key="1">
    <citation type="submission" date="2023-03" db="EMBL/GenBank/DDBJ databases">
        <title>Paludisphaera mucosa sp. nov. a novel planctomycete from northern fen.</title>
        <authorList>
            <person name="Ivanova A."/>
        </authorList>
    </citation>
    <scope>NUCLEOTIDE SEQUENCE [LARGE SCALE GENOMIC DNA]</scope>
    <source>
        <strain evidence="3 4">Pla2</strain>
    </source>
</reference>
<dbReference type="RefSeq" id="WP_277861205.1">
    <property type="nucleotide sequence ID" value="NZ_JARRAG010000002.1"/>
</dbReference>